<dbReference type="Proteomes" id="UP001151002">
    <property type="component" value="Unassembled WGS sequence"/>
</dbReference>
<evidence type="ECO:0000313" key="2">
    <source>
        <dbReference type="EMBL" id="MCY1144164.1"/>
    </source>
</evidence>
<dbReference type="InterPro" id="IPR050466">
    <property type="entry name" value="Carboxylest/Gibb_receptor"/>
</dbReference>
<dbReference type="GO" id="GO:0016787">
    <property type="term" value="F:hydrolase activity"/>
    <property type="evidence" value="ECO:0007669"/>
    <property type="project" value="UniProtKB-KW"/>
</dbReference>
<feature type="domain" description="Alpha/beta hydrolase fold-3" evidence="1">
    <location>
        <begin position="86"/>
        <end position="130"/>
    </location>
</feature>
<evidence type="ECO:0000313" key="3">
    <source>
        <dbReference type="Proteomes" id="UP001151002"/>
    </source>
</evidence>
<dbReference type="Gene3D" id="3.40.50.1820">
    <property type="entry name" value="alpha/beta hydrolase"/>
    <property type="match status" value="1"/>
</dbReference>
<comment type="caution">
    <text evidence="2">The sequence shown here is derived from an EMBL/GenBank/DDBJ whole genome shotgun (WGS) entry which is preliminary data.</text>
</comment>
<accession>A0ABT4BCB6</accession>
<dbReference type="SUPFAM" id="SSF53474">
    <property type="entry name" value="alpha/beta-Hydrolases"/>
    <property type="match status" value="1"/>
</dbReference>
<gene>
    <name evidence="2" type="ORF">OWR29_39745</name>
</gene>
<dbReference type="InterPro" id="IPR013094">
    <property type="entry name" value="AB_hydrolase_3"/>
</dbReference>
<dbReference type="PANTHER" id="PTHR23024">
    <property type="entry name" value="ARYLACETAMIDE DEACETYLASE"/>
    <property type="match status" value="1"/>
</dbReference>
<dbReference type="RefSeq" id="WP_267568717.1">
    <property type="nucleotide sequence ID" value="NZ_JAPNTZ010000018.1"/>
</dbReference>
<dbReference type="EMBL" id="JAPNTZ010000018">
    <property type="protein sequence ID" value="MCY1144164.1"/>
    <property type="molecule type" value="Genomic_DNA"/>
</dbReference>
<protein>
    <submittedName>
        <fullName evidence="2">Alpha/beta hydrolase</fullName>
    </submittedName>
</protein>
<dbReference type="Pfam" id="PF07859">
    <property type="entry name" value="Abhydrolase_3"/>
    <property type="match status" value="1"/>
</dbReference>
<sequence>MDPQAQAIVNAHSELGPQPFEVLEPAQARRQPGPDDAVKRVMADRGLDGPEPVGSVEDLTIPDAADGAQTLRVYKPEGVQTGAPIIVWVHGGGWVLFDINTYDASCRGLSNKTGAIVVSPDYRRAPEAVFSRFP</sequence>
<name>A0ABT4BCB6_9ACTN</name>
<dbReference type="InterPro" id="IPR029058">
    <property type="entry name" value="AB_hydrolase_fold"/>
</dbReference>
<evidence type="ECO:0000259" key="1">
    <source>
        <dbReference type="Pfam" id="PF07859"/>
    </source>
</evidence>
<organism evidence="2 3">
    <name type="scientific">Paractinoplanes pyxinae</name>
    <dbReference type="NCBI Taxonomy" id="2997416"/>
    <lineage>
        <taxon>Bacteria</taxon>
        <taxon>Bacillati</taxon>
        <taxon>Actinomycetota</taxon>
        <taxon>Actinomycetes</taxon>
        <taxon>Micromonosporales</taxon>
        <taxon>Micromonosporaceae</taxon>
        <taxon>Paractinoplanes</taxon>
    </lineage>
</organism>
<proteinExistence type="predicted"/>
<keyword evidence="2" id="KW-0378">Hydrolase</keyword>
<keyword evidence="3" id="KW-1185">Reference proteome</keyword>
<reference evidence="2" key="1">
    <citation type="submission" date="2022-11" db="EMBL/GenBank/DDBJ databases">
        <authorList>
            <person name="Somphong A."/>
            <person name="Phongsopitanun W."/>
        </authorList>
    </citation>
    <scope>NUCLEOTIDE SEQUENCE</scope>
    <source>
        <strain evidence="2">Pm04-4</strain>
    </source>
</reference>